<dbReference type="PANTHER" id="PTHR30619:SF1">
    <property type="entry name" value="RECOMBINATION PROTEIN 2"/>
    <property type="match status" value="1"/>
</dbReference>
<gene>
    <name evidence="10" type="ORF">J2S73_002015</name>
</gene>
<comment type="subcellular location">
    <subcellularLocation>
        <location evidence="1">Cell membrane</location>
        <topology evidence="1">Multi-pass membrane protein</topology>
    </subcellularLocation>
</comment>
<evidence type="ECO:0000259" key="9">
    <source>
        <dbReference type="Pfam" id="PF13567"/>
    </source>
</evidence>
<feature type="region of interest" description="Disordered" evidence="6">
    <location>
        <begin position="1"/>
        <end position="22"/>
    </location>
</feature>
<feature type="transmembrane region" description="Helical" evidence="7">
    <location>
        <begin position="58"/>
        <end position="75"/>
    </location>
</feature>
<accession>A0AAE3VPC3</accession>
<evidence type="ECO:0000256" key="5">
    <source>
        <dbReference type="ARBA" id="ARBA00023136"/>
    </source>
</evidence>
<evidence type="ECO:0000313" key="10">
    <source>
        <dbReference type="EMBL" id="MDQ0315558.1"/>
    </source>
</evidence>
<evidence type="ECO:0000256" key="3">
    <source>
        <dbReference type="ARBA" id="ARBA00022692"/>
    </source>
</evidence>
<dbReference type="GO" id="GO:0005886">
    <property type="term" value="C:plasma membrane"/>
    <property type="evidence" value="ECO:0007669"/>
    <property type="project" value="UniProtKB-SubCell"/>
</dbReference>
<dbReference type="AlphaFoldDB" id="A0AAE3VPC3"/>
<feature type="transmembrane region" description="Helical" evidence="7">
    <location>
        <begin position="104"/>
        <end position="123"/>
    </location>
</feature>
<evidence type="ECO:0000313" key="11">
    <source>
        <dbReference type="Proteomes" id="UP001229244"/>
    </source>
</evidence>
<comment type="caution">
    <text evidence="10">The sequence shown here is derived from an EMBL/GenBank/DDBJ whole genome shotgun (WGS) entry which is preliminary data.</text>
</comment>
<dbReference type="Pfam" id="PF03772">
    <property type="entry name" value="Competence"/>
    <property type="match status" value="1"/>
</dbReference>
<dbReference type="Proteomes" id="UP001229244">
    <property type="component" value="Unassembled WGS sequence"/>
</dbReference>
<feature type="domain" description="DUF4131" evidence="9">
    <location>
        <begin position="79"/>
        <end position="231"/>
    </location>
</feature>
<feature type="transmembrane region" description="Helical" evidence="7">
    <location>
        <begin position="298"/>
        <end position="324"/>
    </location>
</feature>
<keyword evidence="3 7" id="KW-0812">Transmembrane</keyword>
<feature type="domain" description="ComEC/Rec2-related protein" evidence="8">
    <location>
        <begin position="277"/>
        <end position="566"/>
    </location>
</feature>
<dbReference type="Pfam" id="PF13567">
    <property type="entry name" value="DUF4131"/>
    <property type="match status" value="1"/>
</dbReference>
<proteinExistence type="predicted"/>
<evidence type="ECO:0000256" key="6">
    <source>
        <dbReference type="SAM" id="MobiDB-lite"/>
    </source>
</evidence>
<dbReference type="InterPro" id="IPR025405">
    <property type="entry name" value="DUF4131"/>
</dbReference>
<keyword evidence="2" id="KW-1003">Cell membrane</keyword>
<feature type="transmembrane region" description="Helical" evidence="7">
    <location>
        <begin position="569"/>
        <end position="586"/>
    </location>
</feature>
<feature type="transmembrane region" description="Helical" evidence="7">
    <location>
        <begin position="336"/>
        <end position="354"/>
    </location>
</feature>
<organism evidence="10 11">
    <name type="scientific">Amorphus orientalis</name>
    <dbReference type="NCBI Taxonomy" id="649198"/>
    <lineage>
        <taxon>Bacteria</taxon>
        <taxon>Pseudomonadati</taxon>
        <taxon>Pseudomonadota</taxon>
        <taxon>Alphaproteobacteria</taxon>
        <taxon>Hyphomicrobiales</taxon>
        <taxon>Amorphaceae</taxon>
        <taxon>Amorphus</taxon>
    </lineage>
</organism>
<feature type="transmembrane region" description="Helical" evidence="7">
    <location>
        <begin position="503"/>
        <end position="522"/>
    </location>
</feature>
<protein>
    <submittedName>
        <fullName evidence="10">Competence protein ComEC</fullName>
    </submittedName>
</protein>
<evidence type="ECO:0000256" key="1">
    <source>
        <dbReference type="ARBA" id="ARBA00004651"/>
    </source>
</evidence>
<evidence type="ECO:0000256" key="2">
    <source>
        <dbReference type="ARBA" id="ARBA00022475"/>
    </source>
</evidence>
<evidence type="ECO:0000256" key="7">
    <source>
        <dbReference type="SAM" id="Phobius"/>
    </source>
</evidence>
<dbReference type="InterPro" id="IPR004477">
    <property type="entry name" value="ComEC_N"/>
</dbReference>
<sequence length="744" mass="78136">MATTRDRKDARSGQARSSRRRLPFVPPGRFAALGALPGRCAEWLSDCLHLDLDRGRGVLWLPVAVAVGVAVYFALPREPHWPTMLALAGALVAGAMASRRRPPVFAALAMAASVAFGVAAAAGQTARVAAPVLGWEGTHTLTGFVERREPRPDGAVRYVVRVESLSRLDPAETPARVRFTSRGREDPLDVGEGLTALVRLAPPRGPVAPGAYDGARSLFFQRIGGTGFSYGQPRPADLGPPPLLLRAKAAVAGVRERIAGRLRAALPGENGELAATLLVGDRGGIPESTQEALRASGLGHILAISGLHMALVAGTVFAVLRLSLAAIPPVALRYPIKKWAAAAALAAGLFYLIVSGGAVATIRAFVMLAVALVAVLADRPALTLRSVAVAALAIMLFDPAAVVSPGFQMSFAAVIALVAGYEYLASRERADRPPPRRGPVLRVLRLAALWIAGLALTSLIAGLATGPIGAFHFQRIAVFGLLGNLLAMPLVTLIVMPMGVLSVAVMPLGVDPVPLAAMGWGLDGVVAVAKRVASLGGDAGHVGRMPAAAVLLMAAGLLWLALWTARWRVLGLPLVLAGLALTPAAARPDILVSDDGRTVAARGTDGRLTIATARGGDFAAAMWLRADGDPRPLEDVTVRAGVSCDPFGCTLPIARGPGDIGGRRIAFVEQSQAFLLDCRRAEILVTRHTRPAGCEGPRLVIDRHMLMEQGALALFRIKDPPGYRIERARPPVPRPWSARPVIRR</sequence>
<name>A0AAE3VPC3_9HYPH</name>
<evidence type="ECO:0000259" key="8">
    <source>
        <dbReference type="Pfam" id="PF03772"/>
    </source>
</evidence>
<evidence type="ECO:0000256" key="4">
    <source>
        <dbReference type="ARBA" id="ARBA00022989"/>
    </source>
</evidence>
<feature type="transmembrane region" description="Helical" evidence="7">
    <location>
        <begin position="476"/>
        <end position="496"/>
    </location>
</feature>
<keyword evidence="4 7" id="KW-1133">Transmembrane helix</keyword>
<reference evidence="10" key="1">
    <citation type="submission" date="2023-07" db="EMBL/GenBank/DDBJ databases">
        <title>Genomic Encyclopedia of Type Strains, Phase IV (KMG-IV): sequencing the most valuable type-strain genomes for metagenomic binning, comparative biology and taxonomic classification.</title>
        <authorList>
            <person name="Goeker M."/>
        </authorList>
    </citation>
    <scope>NUCLEOTIDE SEQUENCE</scope>
    <source>
        <strain evidence="10">DSM 21202</strain>
    </source>
</reference>
<dbReference type="RefSeq" id="WP_306885385.1">
    <property type="nucleotide sequence ID" value="NZ_JAUSUL010000002.1"/>
</dbReference>
<feature type="compositionally biased region" description="Basic and acidic residues" evidence="6">
    <location>
        <begin position="1"/>
        <end position="11"/>
    </location>
</feature>
<feature type="transmembrane region" description="Helical" evidence="7">
    <location>
        <begin position="542"/>
        <end position="562"/>
    </location>
</feature>
<dbReference type="InterPro" id="IPR052159">
    <property type="entry name" value="Competence_DNA_uptake"/>
</dbReference>
<keyword evidence="11" id="KW-1185">Reference proteome</keyword>
<dbReference type="NCBIfam" id="TIGR00360">
    <property type="entry name" value="ComEC_N-term"/>
    <property type="match status" value="1"/>
</dbReference>
<feature type="transmembrane region" description="Helical" evidence="7">
    <location>
        <begin position="384"/>
        <end position="401"/>
    </location>
</feature>
<feature type="transmembrane region" description="Helical" evidence="7">
    <location>
        <begin position="407"/>
        <end position="425"/>
    </location>
</feature>
<feature type="transmembrane region" description="Helical" evidence="7">
    <location>
        <begin position="446"/>
        <end position="470"/>
    </location>
</feature>
<keyword evidence="5 7" id="KW-0472">Membrane</keyword>
<dbReference type="EMBL" id="JAUSUL010000002">
    <property type="protein sequence ID" value="MDQ0315558.1"/>
    <property type="molecule type" value="Genomic_DNA"/>
</dbReference>
<dbReference type="PANTHER" id="PTHR30619">
    <property type="entry name" value="DNA INTERNALIZATION/COMPETENCE PROTEIN COMEC/REC2"/>
    <property type="match status" value="1"/>
</dbReference>